<proteinExistence type="predicted"/>
<dbReference type="KEGG" id="phm:PSMK_08200"/>
<evidence type="ECO:0000313" key="2">
    <source>
        <dbReference type="EMBL" id="BAM02979.1"/>
    </source>
</evidence>
<evidence type="ECO:0000256" key="1">
    <source>
        <dbReference type="SAM" id="MobiDB-lite"/>
    </source>
</evidence>
<feature type="region of interest" description="Disordered" evidence="1">
    <location>
        <begin position="1"/>
        <end position="40"/>
    </location>
</feature>
<keyword evidence="3" id="KW-1185">Reference proteome</keyword>
<dbReference type="HOGENOM" id="CLU_3294030_0_0_0"/>
<dbReference type="EMBL" id="AP012338">
    <property type="protein sequence ID" value="BAM02979.1"/>
    <property type="molecule type" value="Genomic_DNA"/>
</dbReference>
<accession>I0ICJ1</accession>
<dbReference type="Proteomes" id="UP000007881">
    <property type="component" value="Chromosome"/>
</dbReference>
<organism evidence="2 3">
    <name type="scientific">Phycisphaera mikurensis (strain NBRC 102666 / KCTC 22515 / FYK2301M01)</name>
    <dbReference type="NCBI Taxonomy" id="1142394"/>
    <lineage>
        <taxon>Bacteria</taxon>
        <taxon>Pseudomonadati</taxon>
        <taxon>Planctomycetota</taxon>
        <taxon>Phycisphaerae</taxon>
        <taxon>Phycisphaerales</taxon>
        <taxon>Phycisphaeraceae</taxon>
        <taxon>Phycisphaera</taxon>
    </lineage>
</organism>
<sequence>MVRERPPVEGLLRADRKPLSGHARPRLPHHLPPADDHGEF</sequence>
<reference evidence="2 3" key="1">
    <citation type="submission" date="2012-02" db="EMBL/GenBank/DDBJ databases">
        <title>Complete genome sequence of Phycisphaera mikurensis NBRC 102666.</title>
        <authorList>
            <person name="Ankai A."/>
            <person name="Hosoyama A."/>
            <person name="Terui Y."/>
            <person name="Sekine M."/>
            <person name="Fukai R."/>
            <person name="Kato Y."/>
            <person name="Nakamura S."/>
            <person name="Yamada-Narita S."/>
            <person name="Kawakoshi A."/>
            <person name="Fukunaga Y."/>
            <person name="Yamazaki S."/>
            <person name="Fujita N."/>
        </authorList>
    </citation>
    <scope>NUCLEOTIDE SEQUENCE [LARGE SCALE GENOMIC DNA]</scope>
    <source>
        <strain evidence="3">NBRC 102666 / KCTC 22515 / FYK2301M01</strain>
    </source>
</reference>
<protein>
    <submittedName>
        <fullName evidence="2">Uncharacterized protein</fullName>
    </submittedName>
</protein>
<name>I0ICJ1_PHYMF</name>
<gene>
    <name evidence="2" type="ordered locus">PSMK_08200</name>
</gene>
<dbReference type="AlphaFoldDB" id="I0ICJ1"/>
<evidence type="ECO:0000313" key="3">
    <source>
        <dbReference type="Proteomes" id="UP000007881"/>
    </source>
</evidence>
<feature type="compositionally biased region" description="Basic and acidic residues" evidence="1">
    <location>
        <begin position="1"/>
        <end position="18"/>
    </location>
</feature>